<evidence type="ECO:0000313" key="3">
    <source>
        <dbReference type="Proteomes" id="UP000440578"/>
    </source>
</evidence>
<evidence type="ECO:0000313" key="2">
    <source>
        <dbReference type="EMBL" id="KAF0294069.1"/>
    </source>
</evidence>
<dbReference type="AlphaFoldDB" id="A0A6A4VM37"/>
<dbReference type="Proteomes" id="UP000440578">
    <property type="component" value="Unassembled WGS sequence"/>
</dbReference>
<reference evidence="2 3" key="1">
    <citation type="submission" date="2019-07" db="EMBL/GenBank/DDBJ databases">
        <title>Draft genome assembly of a fouling barnacle, Amphibalanus amphitrite (Darwin, 1854): The first reference genome for Thecostraca.</title>
        <authorList>
            <person name="Kim W."/>
        </authorList>
    </citation>
    <scope>NUCLEOTIDE SEQUENCE [LARGE SCALE GENOMIC DNA]</scope>
    <source>
        <strain evidence="2">SNU_AA5</strain>
        <tissue evidence="2">Soma without cirri and trophi</tissue>
    </source>
</reference>
<evidence type="ECO:0000256" key="1">
    <source>
        <dbReference type="SAM" id="Phobius"/>
    </source>
</evidence>
<dbReference type="EMBL" id="VIIS01001707">
    <property type="protein sequence ID" value="KAF0294069.1"/>
    <property type="molecule type" value="Genomic_DNA"/>
</dbReference>
<accession>A0A6A4VM37</accession>
<feature type="transmembrane region" description="Helical" evidence="1">
    <location>
        <begin position="28"/>
        <end position="61"/>
    </location>
</feature>
<protein>
    <submittedName>
        <fullName evidence="2">Uncharacterized protein</fullName>
    </submittedName>
</protein>
<gene>
    <name evidence="2" type="ORF">FJT64_008209</name>
</gene>
<keyword evidence="1" id="KW-0812">Transmembrane</keyword>
<keyword evidence="1" id="KW-0472">Membrane</keyword>
<sequence>MCSNRCTNDQGPHPGVIHRSALCQYASLFFYIMCNICRILGFVMVTLLCLGLLGLVVPVLFKLSGLEPQMEIVVNATRGLRAGLEKQHQQIQRIAAESARLETLMDHINSTARALQRVEAALTLG</sequence>
<comment type="caution">
    <text evidence="2">The sequence shown here is derived from an EMBL/GenBank/DDBJ whole genome shotgun (WGS) entry which is preliminary data.</text>
</comment>
<organism evidence="2 3">
    <name type="scientific">Amphibalanus amphitrite</name>
    <name type="common">Striped barnacle</name>
    <name type="synonym">Balanus amphitrite</name>
    <dbReference type="NCBI Taxonomy" id="1232801"/>
    <lineage>
        <taxon>Eukaryota</taxon>
        <taxon>Metazoa</taxon>
        <taxon>Ecdysozoa</taxon>
        <taxon>Arthropoda</taxon>
        <taxon>Crustacea</taxon>
        <taxon>Multicrustacea</taxon>
        <taxon>Cirripedia</taxon>
        <taxon>Thoracica</taxon>
        <taxon>Thoracicalcarea</taxon>
        <taxon>Balanomorpha</taxon>
        <taxon>Balanoidea</taxon>
        <taxon>Balanidae</taxon>
        <taxon>Amphibalaninae</taxon>
        <taxon>Amphibalanus</taxon>
    </lineage>
</organism>
<proteinExistence type="predicted"/>
<keyword evidence="3" id="KW-1185">Reference proteome</keyword>
<name>A0A6A4VM37_AMPAM</name>
<keyword evidence="1" id="KW-1133">Transmembrane helix</keyword>